<protein>
    <submittedName>
        <fullName evidence="13">Leupaxin</fullName>
    </submittedName>
</protein>
<evidence type="ECO:0000256" key="4">
    <source>
        <dbReference type="ARBA" id="ARBA00022553"/>
    </source>
</evidence>
<comment type="subcellular location">
    <subcellularLocation>
        <location evidence="1">Cell junction</location>
        <location evidence="1">Focal adhesion</location>
    </subcellularLocation>
    <subcellularLocation>
        <location evidence="2">Cytoplasm</location>
    </subcellularLocation>
</comment>
<feature type="region of interest" description="Disordered" evidence="11">
    <location>
        <begin position="188"/>
        <end position="225"/>
    </location>
</feature>
<feature type="region of interest" description="Disordered" evidence="11">
    <location>
        <begin position="117"/>
        <end position="159"/>
    </location>
</feature>
<dbReference type="CDD" id="cd09337">
    <property type="entry name" value="LIM2_Paxillin_like"/>
    <property type="match status" value="1"/>
</dbReference>
<evidence type="ECO:0000256" key="1">
    <source>
        <dbReference type="ARBA" id="ARBA00004246"/>
    </source>
</evidence>
<dbReference type="GO" id="GO:0005886">
    <property type="term" value="C:plasma membrane"/>
    <property type="evidence" value="ECO:0007669"/>
    <property type="project" value="Ensembl"/>
</dbReference>
<evidence type="ECO:0000256" key="6">
    <source>
        <dbReference type="ARBA" id="ARBA00022737"/>
    </source>
</evidence>
<dbReference type="FunFam" id="2.10.110.10:FF:000009">
    <property type="entry name" value="Paxillin isoform 1"/>
    <property type="match status" value="1"/>
</dbReference>
<reference evidence="13" key="2">
    <citation type="submission" date="2025-09" db="UniProtKB">
        <authorList>
            <consortium name="Ensembl"/>
        </authorList>
    </citation>
    <scope>IDENTIFICATION</scope>
</reference>
<dbReference type="GO" id="GO:0003779">
    <property type="term" value="F:actin binding"/>
    <property type="evidence" value="ECO:0007669"/>
    <property type="project" value="TreeGrafter"/>
</dbReference>
<evidence type="ECO:0000256" key="10">
    <source>
        <dbReference type="PROSITE-ProRule" id="PRU00125"/>
    </source>
</evidence>
<dbReference type="GO" id="GO:0030036">
    <property type="term" value="P:actin cytoskeleton organization"/>
    <property type="evidence" value="ECO:0007669"/>
    <property type="project" value="TreeGrafter"/>
</dbReference>
<feature type="domain" description="LIM zinc-binding" evidence="12">
    <location>
        <begin position="306"/>
        <end position="365"/>
    </location>
</feature>
<dbReference type="GO" id="GO:0046872">
    <property type="term" value="F:metal ion binding"/>
    <property type="evidence" value="ECO:0007669"/>
    <property type="project" value="UniProtKB-KW"/>
</dbReference>
<dbReference type="Ensembl" id="ENSABRT00000008886.1">
    <property type="protein sequence ID" value="ENSABRP00000006174.1"/>
    <property type="gene ID" value="ENSABRG00000005734.1"/>
</dbReference>
<dbReference type="CDD" id="cd09410">
    <property type="entry name" value="LIM3_Leupaxin"/>
    <property type="match status" value="1"/>
</dbReference>
<evidence type="ECO:0000313" key="13">
    <source>
        <dbReference type="Ensembl" id="ENSABRP00000006174.1"/>
    </source>
</evidence>
<dbReference type="Pfam" id="PF00412">
    <property type="entry name" value="LIM"/>
    <property type="match status" value="4"/>
</dbReference>
<feature type="region of interest" description="Disordered" evidence="11">
    <location>
        <begin position="269"/>
        <end position="288"/>
    </location>
</feature>
<feature type="compositionally biased region" description="Low complexity" evidence="11">
    <location>
        <begin position="269"/>
        <end position="282"/>
    </location>
</feature>
<keyword evidence="7 10" id="KW-0862">Zinc</keyword>
<dbReference type="GO" id="GO:0007507">
    <property type="term" value="P:heart development"/>
    <property type="evidence" value="ECO:0007669"/>
    <property type="project" value="TreeGrafter"/>
</dbReference>
<dbReference type="PANTHER" id="PTHR24214">
    <property type="entry name" value="PDZ AND LIM DOMAIN PROTEIN ZASP"/>
    <property type="match status" value="1"/>
</dbReference>
<evidence type="ECO:0000256" key="3">
    <source>
        <dbReference type="ARBA" id="ARBA00022490"/>
    </source>
</evidence>
<dbReference type="GO" id="GO:0061061">
    <property type="term" value="P:muscle structure development"/>
    <property type="evidence" value="ECO:0007669"/>
    <property type="project" value="TreeGrafter"/>
</dbReference>
<sequence length="541" mass="58336">MALLGVEPEAQRNTPEKARLCWRSRISLGPVSITVPRFGPLCTAMPPLVTYIRWLLEGAEPCRTPNLWLVGWLHQPGAPRAPRWPFTGPIVGSLLAACAPALSGRAVCRLSPIARGAQPTREKPRETNPGLGGGGRVGERNREPAGPSLPPALPGGGRMEDLDALLAELEQSSRPASTDYTLLAPSSAEQDAALAGPSAPCSQKPRASAAPKVQLPPRAQPPRKDLETVYSSPVLTPQPLPPSPTPTAAARQLDELLADLGHMQSKLAATGQGAGAPAGPEPSLDHMLGGLTRDLQELGITAAPTGVCASCCKPIAGKVLTALGKAWHPEHFTCARCGQELGGQPFFERGGQAYCEEDYHQAFSPRCAYCAGPIREKVLTALDQTWHPEHFFCTHCGKVFGDDGFHERKGKPYCRQDFLALFAPKCQGCERPLTDNYLSALQGVWHPECFVCADCLSGFASGSFFELEGRPYCETHFHQRQGSVCHGCGRPVTGRCVTAAGRKYHPEHFICAYCLGQLHKGSFRERGDKMYCQACHDKLFL</sequence>
<name>A0A8B9BLK6_9AVES</name>
<keyword evidence="3" id="KW-0963">Cytoplasm</keyword>
<evidence type="ECO:0000256" key="7">
    <source>
        <dbReference type="ARBA" id="ARBA00022833"/>
    </source>
</evidence>
<evidence type="ECO:0000256" key="2">
    <source>
        <dbReference type="ARBA" id="ARBA00004496"/>
    </source>
</evidence>
<dbReference type="GO" id="GO:0030018">
    <property type="term" value="C:Z disc"/>
    <property type="evidence" value="ECO:0007669"/>
    <property type="project" value="TreeGrafter"/>
</dbReference>
<dbReference type="GO" id="GO:0051371">
    <property type="term" value="F:muscle alpha-actinin binding"/>
    <property type="evidence" value="ECO:0007669"/>
    <property type="project" value="TreeGrafter"/>
</dbReference>
<dbReference type="Gene3D" id="2.10.110.10">
    <property type="entry name" value="Cysteine Rich Protein"/>
    <property type="match status" value="4"/>
</dbReference>
<dbReference type="SMART" id="SM00132">
    <property type="entry name" value="LIM"/>
    <property type="match status" value="4"/>
</dbReference>
<keyword evidence="4" id="KW-0597">Phosphoprotein</keyword>
<accession>A0A8B9BLK6</accession>
<keyword evidence="8" id="KW-0965">Cell junction</keyword>
<dbReference type="PROSITE" id="PS00478">
    <property type="entry name" value="LIM_DOMAIN_1"/>
    <property type="match status" value="3"/>
</dbReference>
<dbReference type="InterPro" id="IPR001781">
    <property type="entry name" value="Znf_LIM"/>
</dbReference>
<dbReference type="GO" id="GO:0007162">
    <property type="term" value="P:negative regulation of cell adhesion"/>
    <property type="evidence" value="ECO:0007669"/>
    <property type="project" value="Ensembl"/>
</dbReference>
<dbReference type="FunFam" id="2.10.110.10:FF:000008">
    <property type="entry name" value="Paxillin isoform 1"/>
    <property type="match status" value="1"/>
</dbReference>
<keyword evidence="9 10" id="KW-0440">LIM domain</keyword>
<dbReference type="GO" id="GO:0003712">
    <property type="term" value="F:transcription coregulator activity"/>
    <property type="evidence" value="ECO:0007669"/>
    <property type="project" value="Ensembl"/>
</dbReference>
<feature type="domain" description="LIM zinc-binding" evidence="12">
    <location>
        <begin position="484"/>
        <end position="541"/>
    </location>
</feature>
<dbReference type="CDD" id="cd09339">
    <property type="entry name" value="LIM4_Paxillin_like"/>
    <property type="match status" value="1"/>
</dbReference>
<dbReference type="GO" id="GO:0050859">
    <property type="term" value="P:negative regulation of B cell receptor signaling pathway"/>
    <property type="evidence" value="ECO:0007669"/>
    <property type="project" value="Ensembl"/>
</dbReference>
<keyword evidence="6" id="KW-0677">Repeat</keyword>
<dbReference type="PROSITE" id="PS50023">
    <property type="entry name" value="LIM_DOMAIN_2"/>
    <property type="match status" value="4"/>
</dbReference>
<gene>
    <name evidence="13" type="primary">LPXN</name>
</gene>
<keyword evidence="14" id="KW-1185">Reference proteome</keyword>
<dbReference type="GeneTree" id="ENSGT00940000160259"/>
<dbReference type="GO" id="GO:0005829">
    <property type="term" value="C:cytosol"/>
    <property type="evidence" value="ECO:0007669"/>
    <property type="project" value="Ensembl"/>
</dbReference>
<dbReference type="FunFam" id="2.10.110.10:FF:000012">
    <property type="entry name" value="Paxillin isoform 1"/>
    <property type="match status" value="1"/>
</dbReference>
<dbReference type="FunFam" id="2.10.110.10:FF:000018">
    <property type="entry name" value="Paxillin isoform 1"/>
    <property type="match status" value="1"/>
</dbReference>
<dbReference type="InterPro" id="IPR050604">
    <property type="entry name" value="PDZ-LIM_domain"/>
</dbReference>
<feature type="domain" description="LIM zinc-binding" evidence="12">
    <location>
        <begin position="366"/>
        <end position="423"/>
    </location>
</feature>
<dbReference type="GO" id="GO:0005925">
    <property type="term" value="C:focal adhesion"/>
    <property type="evidence" value="ECO:0007669"/>
    <property type="project" value="UniProtKB-SubCell"/>
</dbReference>
<reference evidence="13" key="1">
    <citation type="submission" date="2025-08" db="UniProtKB">
        <authorList>
            <consortium name="Ensembl"/>
        </authorList>
    </citation>
    <scope>IDENTIFICATION</scope>
</reference>
<dbReference type="PANTHER" id="PTHR24214:SF62">
    <property type="entry name" value="LEUPAXIN"/>
    <property type="match status" value="1"/>
</dbReference>
<evidence type="ECO:0000256" key="9">
    <source>
        <dbReference type="ARBA" id="ARBA00023038"/>
    </source>
</evidence>
<evidence type="ECO:0000256" key="11">
    <source>
        <dbReference type="SAM" id="MobiDB-lite"/>
    </source>
</evidence>
<dbReference type="GO" id="GO:0005912">
    <property type="term" value="C:adherens junction"/>
    <property type="evidence" value="ECO:0007669"/>
    <property type="project" value="TreeGrafter"/>
</dbReference>
<dbReference type="GO" id="GO:0016607">
    <property type="term" value="C:nuclear speck"/>
    <property type="evidence" value="ECO:0007669"/>
    <property type="project" value="Ensembl"/>
</dbReference>
<organism evidence="13 14">
    <name type="scientific">Anser brachyrhynchus</name>
    <name type="common">Pink-footed goose</name>
    <dbReference type="NCBI Taxonomy" id="132585"/>
    <lineage>
        <taxon>Eukaryota</taxon>
        <taxon>Metazoa</taxon>
        <taxon>Chordata</taxon>
        <taxon>Craniata</taxon>
        <taxon>Vertebrata</taxon>
        <taxon>Euteleostomi</taxon>
        <taxon>Archelosauria</taxon>
        <taxon>Archosauria</taxon>
        <taxon>Dinosauria</taxon>
        <taxon>Saurischia</taxon>
        <taxon>Theropoda</taxon>
        <taxon>Coelurosauria</taxon>
        <taxon>Aves</taxon>
        <taxon>Neognathae</taxon>
        <taxon>Galloanserae</taxon>
        <taxon>Anseriformes</taxon>
        <taxon>Anatidae</taxon>
        <taxon>Anserinae</taxon>
        <taxon>Anser</taxon>
    </lineage>
</organism>
<dbReference type="GO" id="GO:0031941">
    <property type="term" value="C:filamentous actin"/>
    <property type="evidence" value="ECO:0007669"/>
    <property type="project" value="TreeGrafter"/>
</dbReference>
<proteinExistence type="predicted"/>
<keyword evidence="5 10" id="KW-0479">Metal-binding</keyword>
<dbReference type="GO" id="GO:0002102">
    <property type="term" value="C:podosome"/>
    <property type="evidence" value="ECO:0007669"/>
    <property type="project" value="Ensembl"/>
</dbReference>
<dbReference type="Proteomes" id="UP000694426">
    <property type="component" value="Unplaced"/>
</dbReference>
<dbReference type="AlphaFoldDB" id="A0A8B9BLK6"/>
<evidence type="ECO:0000256" key="5">
    <source>
        <dbReference type="ARBA" id="ARBA00022723"/>
    </source>
</evidence>
<dbReference type="SUPFAM" id="SSF57716">
    <property type="entry name" value="Glucocorticoid receptor-like (DNA-binding domain)"/>
    <property type="match status" value="4"/>
</dbReference>
<feature type="domain" description="LIM zinc-binding" evidence="12">
    <location>
        <begin position="424"/>
        <end position="483"/>
    </location>
</feature>
<dbReference type="GO" id="GO:0033628">
    <property type="term" value="P:regulation of cell adhesion mediated by integrin"/>
    <property type="evidence" value="ECO:0007669"/>
    <property type="project" value="Ensembl"/>
</dbReference>
<evidence type="ECO:0000259" key="12">
    <source>
        <dbReference type="PROSITE" id="PS50023"/>
    </source>
</evidence>
<dbReference type="GO" id="GO:0001725">
    <property type="term" value="C:stress fiber"/>
    <property type="evidence" value="ECO:0007669"/>
    <property type="project" value="TreeGrafter"/>
</dbReference>
<evidence type="ECO:0000313" key="14">
    <source>
        <dbReference type="Proteomes" id="UP000694426"/>
    </source>
</evidence>
<evidence type="ECO:0000256" key="8">
    <source>
        <dbReference type="ARBA" id="ARBA00022949"/>
    </source>
</evidence>